<keyword evidence="17" id="KW-1185">Reference proteome</keyword>
<comment type="catalytic activity">
    <reaction evidence="1">
        <text>Hydrolysis of alkylated DNA, releasing 3-methyladenine, 3-methylguanine, 7-methylguanine and 7-methyladenine.</text>
        <dbReference type="EC" id="3.2.2.21"/>
    </reaction>
</comment>
<organism evidence="16 17">
    <name type="scientific">Sorangium cellulosum (strain So ce56)</name>
    <name type="common">Polyangium cellulosum (strain So ce56)</name>
    <dbReference type="NCBI Taxonomy" id="448385"/>
    <lineage>
        <taxon>Bacteria</taxon>
        <taxon>Pseudomonadati</taxon>
        <taxon>Myxococcota</taxon>
        <taxon>Polyangia</taxon>
        <taxon>Polyangiales</taxon>
        <taxon>Polyangiaceae</taxon>
        <taxon>Sorangium</taxon>
    </lineage>
</organism>
<dbReference type="GO" id="GO:0008725">
    <property type="term" value="F:DNA-3-methyladenine glycosylase activity"/>
    <property type="evidence" value="ECO:0007669"/>
    <property type="project" value="TreeGrafter"/>
</dbReference>
<dbReference type="InterPro" id="IPR023170">
    <property type="entry name" value="HhH_base_excis_C"/>
</dbReference>
<evidence type="ECO:0000256" key="14">
    <source>
        <dbReference type="SAM" id="MobiDB-lite"/>
    </source>
</evidence>
<feature type="compositionally biased region" description="Gly residues" evidence="14">
    <location>
        <begin position="189"/>
        <end position="204"/>
    </location>
</feature>
<keyword evidence="11" id="KW-0010">Activator</keyword>
<dbReference type="AlphaFoldDB" id="A9GGV5"/>
<dbReference type="SUPFAM" id="SSF55945">
    <property type="entry name" value="TATA-box binding protein-like"/>
    <property type="match status" value="1"/>
</dbReference>
<dbReference type="OrthoDB" id="9802228at2"/>
<evidence type="ECO:0000256" key="4">
    <source>
        <dbReference type="ARBA" id="ARBA00022603"/>
    </source>
</evidence>
<dbReference type="PROSITE" id="PS01124">
    <property type="entry name" value="HTH_ARAC_FAMILY_2"/>
    <property type="match status" value="1"/>
</dbReference>
<evidence type="ECO:0000256" key="8">
    <source>
        <dbReference type="ARBA" id="ARBA00022833"/>
    </source>
</evidence>
<dbReference type="Pfam" id="PF02805">
    <property type="entry name" value="Ada_Zn_binding"/>
    <property type="match status" value="1"/>
</dbReference>
<dbReference type="SMART" id="SM01009">
    <property type="entry name" value="AlkA_N"/>
    <property type="match status" value="1"/>
</dbReference>
<evidence type="ECO:0000256" key="12">
    <source>
        <dbReference type="ARBA" id="ARBA00023163"/>
    </source>
</evidence>
<dbReference type="InterPro" id="IPR018062">
    <property type="entry name" value="HTH_AraC-typ_CS"/>
</dbReference>
<dbReference type="GO" id="GO:0032993">
    <property type="term" value="C:protein-DNA complex"/>
    <property type="evidence" value="ECO:0007669"/>
    <property type="project" value="TreeGrafter"/>
</dbReference>
<dbReference type="Gene3D" id="1.10.1670.10">
    <property type="entry name" value="Helix-hairpin-Helix base-excision DNA repair enzymes (C-terminal)"/>
    <property type="match status" value="1"/>
</dbReference>
<keyword evidence="9" id="KW-0805">Transcription regulation</keyword>
<dbReference type="InterPro" id="IPR035451">
    <property type="entry name" value="Ada-like_dom_sf"/>
</dbReference>
<dbReference type="Gene3D" id="3.40.10.10">
    <property type="entry name" value="DNA Methylphosphotriester Repair Domain"/>
    <property type="match status" value="1"/>
</dbReference>
<dbReference type="GO" id="GO:0008270">
    <property type="term" value="F:zinc ion binding"/>
    <property type="evidence" value="ECO:0007669"/>
    <property type="project" value="InterPro"/>
</dbReference>
<dbReference type="InterPro" id="IPR018060">
    <property type="entry name" value="HTH_AraC"/>
</dbReference>
<evidence type="ECO:0000259" key="15">
    <source>
        <dbReference type="PROSITE" id="PS01124"/>
    </source>
</evidence>
<dbReference type="SUPFAM" id="SSF46689">
    <property type="entry name" value="Homeodomain-like"/>
    <property type="match status" value="1"/>
</dbReference>
<dbReference type="Gene3D" id="3.30.310.20">
    <property type="entry name" value="DNA-3-methyladenine glycosylase AlkA, N-terminal domain"/>
    <property type="match status" value="1"/>
</dbReference>
<dbReference type="SUPFAM" id="SSF48150">
    <property type="entry name" value="DNA-glycosylase"/>
    <property type="match status" value="1"/>
</dbReference>
<dbReference type="Pfam" id="PF12833">
    <property type="entry name" value="HTH_18"/>
    <property type="match status" value="1"/>
</dbReference>
<dbReference type="BioCyc" id="SCEL448385:SCE_RS31875-MONOMER"/>
<reference evidence="16 17" key="1">
    <citation type="journal article" date="2007" name="Nat. Biotechnol.">
        <title>Complete genome sequence of the myxobacterium Sorangium cellulosum.</title>
        <authorList>
            <person name="Schneiker S."/>
            <person name="Perlova O."/>
            <person name="Kaiser O."/>
            <person name="Gerth K."/>
            <person name="Alici A."/>
            <person name="Altmeyer M.O."/>
            <person name="Bartels D."/>
            <person name="Bekel T."/>
            <person name="Beyer S."/>
            <person name="Bode E."/>
            <person name="Bode H.B."/>
            <person name="Bolten C.J."/>
            <person name="Choudhuri J.V."/>
            <person name="Doss S."/>
            <person name="Elnakady Y.A."/>
            <person name="Frank B."/>
            <person name="Gaigalat L."/>
            <person name="Goesmann A."/>
            <person name="Groeger C."/>
            <person name="Gross F."/>
            <person name="Jelsbak L."/>
            <person name="Jelsbak L."/>
            <person name="Kalinowski J."/>
            <person name="Kegler C."/>
            <person name="Knauber T."/>
            <person name="Konietzny S."/>
            <person name="Kopp M."/>
            <person name="Krause L."/>
            <person name="Krug D."/>
            <person name="Linke B."/>
            <person name="Mahmud T."/>
            <person name="Martinez-Arias R."/>
            <person name="McHardy A.C."/>
            <person name="Merai M."/>
            <person name="Meyer F."/>
            <person name="Mormann S."/>
            <person name="Munoz-Dorado J."/>
            <person name="Perez J."/>
            <person name="Pradella S."/>
            <person name="Rachid S."/>
            <person name="Raddatz G."/>
            <person name="Rosenau F."/>
            <person name="Rueckert C."/>
            <person name="Sasse F."/>
            <person name="Scharfe M."/>
            <person name="Schuster S.C."/>
            <person name="Suen G."/>
            <person name="Treuner-Lange A."/>
            <person name="Velicer G.J."/>
            <person name="Vorholter F.-J."/>
            <person name="Weissman K.J."/>
            <person name="Welch R.D."/>
            <person name="Wenzel S.C."/>
            <person name="Whitworth D.E."/>
            <person name="Wilhelm S."/>
            <person name="Wittmann C."/>
            <person name="Bloecker H."/>
            <person name="Puehler A."/>
            <person name="Mueller R."/>
        </authorList>
    </citation>
    <scope>NUCLEOTIDE SEQUENCE [LARGE SCALE GENOMIC DNA]</scope>
    <source>
        <strain evidence="17">So ce56</strain>
    </source>
</reference>
<dbReference type="Gene3D" id="1.10.10.60">
    <property type="entry name" value="Homeodomain-like"/>
    <property type="match status" value="1"/>
</dbReference>
<dbReference type="CDD" id="cd00056">
    <property type="entry name" value="ENDO3c"/>
    <property type="match status" value="1"/>
</dbReference>
<dbReference type="HOGENOM" id="CLU_000445_72_6_7"/>
<evidence type="ECO:0000313" key="16">
    <source>
        <dbReference type="EMBL" id="CAN96372.1"/>
    </source>
</evidence>
<dbReference type="GO" id="GO:0032131">
    <property type="term" value="F:alkylated DNA binding"/>
    <property type="evidence" value="ECO:0007669"/>
    <property type="project" value="TreeGrafter"/>
</dbReference>
<dbReference type="Pfam" id="PF06029">
    <property type="entry name" value="AlkA_N"/>
    <property type="match status" value="1"/>
</dbReference>
<dbReference type="PANTHER" id="PTHR43003">
    <property type="entry name" value="DNA-3-METHYLADENINE GLYCOSYLASE"/>
    <property type="match status" value="1"/>
</dbReference>
<keyword evidence="4 16" id="KW-0489">Methyltransferase</keyword>
<keyword evidence="8" id="KW-0862">Zinc</keyword>
<dbReference type="GO" id="GO:0003700">
    <property type="term" value="F:DNA-binding transcription factor activity"/>
    <property type="evidence" value="ECO:0007669"/>
    <property type="project" value="InterPro"/>
</dbReference>
<evidence type="ECO:0000313" key="17">
    <source>
        <dbReference type="Proteomes" id="UP000002139"/>
    </source>
</evidence>
<name>A9GGV5_SORC5</name>
<gene>
    <name evidence="16" type="primary">ada</name>
    <name evidence="16" type="ordered locus">sce6205</name>
</gene>
<dbReference type="EMBL" id="AM746676">
    <property type="protein sequence ID" value="CAN96372.1"/>
    <property type="molecule type" value="Genomic_DNA"/>
</dbReference>
<dbReference type="KEGG" id="scl:sce6205"/>
<proteinExistence type="predicted"/>
<dbReference type="PROSITE" id="PS00041">
    <property type="entry name" value="HTH_ARAC_FAMILY_1"/>
    <property type="match status" value="1"/>
</dbReference>
<dbReference type="Proteomes" id="UP000002139">
    <property type="component" value="Chromosome"/>
</dbReference>
<evidence type="ECO:0000256" key="2">
    <source>
        <dbReference type="ARBA" id="ARBA00001947"/>
    </source>
</evidence>
<keyword evidence="12" id="KW-0804">Transcription</keyword>
<dbReference type="GO" id="GO:0005737">
    <property type="term" value="C:cytoplasm"/>
    <property type="evidence" value="ECO:0007669"/>
    <property type="project" value="TreeGrafter"/>
</dbReference>
<feature type="region of interest" description="Disordered" evidence="14">
    <location>
        <begin position="182"/>
        <end position="204"/>
    </location>
</feature>
<dbReference type="GO" id="GO:0006285">
    <property type="term" value="P:base-excision repair, AP site formation"/>
    <property type="evidence" value="ECO:0007669"/>
    <property type="project" value="TreeGrafter"/>
</dbReference>
<dbReference type="FunFam" id="3.40.10.10:FF:000001">
    <property type="entry name" value="DNA-3-methyladenine glycosylase 2"/>
    <property type="match status" value="1"/>
</dbReference>
<dbReference type="InterPro" id="IPR009057">
    <property type="entry name" value="Homeodomain-like_sf"/>
</dbReference>
<dbReference type="SMART" id="SM00478">
    <property type="entry name" value="ENDO3c"/>
    <property type="match status" value="1"/>
</dbReference>
<dbReference type="InterPro" id="IPR037046">
    <property type="entry name" value="AlkA_N_sf"/>
</dbReference>
<dbReference type="EC" id="3.2.2.21" evidence="3"/>
<accession>A9GGV5</accession>
<evidence type="ECO:0000256" key="1">
    <source>
        <dbReference type="ARBA" id="ARBA00000086"/>
    </source>
</evidence>
<dbReference type="InterPro" id="IPR003265">
    <property type="entry name" value="HhH-GPD_domain"/>
</dbReference>
<evidence type="ECO:0000256" key="6">
    <source>
        <dbReference type="ARBA" id="ARBA00022723"/>
    </source>
</evidence>
<dbReference type="GO" id="GO:0006307">
    <property type="term" value="P:DNA alkylation repair"/>
    <property type="evidence" value="ECO:0007669"/>
    <property type="project" value="TreeGrafter"/>
</dbReference>
<dbReference type="eggNOG" id="COG2169">
    <property type="taxonomic scope" value="Bacteria"/>
</dbReference>
<evidence type="ECO:0000256" key="3">
    <source>
        <dbReference type="ARBA" id="ARBA00012000"/>
    </source>
</evidence>
<dbReference type="PANTHER" id="PTHR43003:SF13">
    <property type="entry name" value="DNA-3-METHYLADENINE GLYCOSYLASE 2"/>
    <property type="match status" value="1"/>
</dbReference>
<sequence>MRIDEDACYRALETRDRRFDGRFFTGVRSTGIYCRPICPARTPKRERCVFFPSAAAAQEAGYRPCLRCRPEASPGTPAWLGTSALVSRALRLIAEGALDDADAPALAARLGVGERHLRRLFLRHVGASPLAVAQTRRLLFAKKLLDETALSMTEVALSSGFSSVRRFNDAIRAAYERSPRELRKAVSKRGGGGEGGGGNGGGGEGGAPDIALRLPFRPPLDWGALAGFLGARAIPGVESADPGAYRRTVRVAGGHGVVEVRQAPGEPYLLARLRLPGTEGLIHCAERLRRLFDLGADPDAIAAHLGADPRLAPRVLAMPGVRVPGAWDGFELAVRAILGQQVSVRAATQLAGRLVERHGEPLAVRGGLPEGAEGLRFVFPAPEALAAADLTGLGLPRARAATIAALAARVASGEVALDASRGLEETVRALCAVPGVGAWTAHYIAMRALREPDAFPATDLGLRRALGGVSGADLAAMAEAWRPWRAYAAVLLWTADAQGARPAEREVSNGSLAG</sequence>
<evidence type="ECO:0000256" key="5">
    <source>
        <dbReference type="ARBA" id="ARBA00022679"/>
    </source>
</evidence>
<evidence type="ECO:0000256" key="10">
    <source>
        <dbReference type="ARBA" id="ARBA00023125"/>
    </source>
</evidence>
<comment type="cofactor">
    <cofactor evidence="2">
        <name>Zn(2+)</name>
        <dbReference type="ChEBI" id="CHEBI:29105"/>
    </cofactor>
</comment>
<dbReference type="GO" id="GO:0043565">
    <property type="term" value="F:sequence-specific DNA binding"/>
    <property type="evidence" value="ECO:0007669"/>
    <property type="project" value="InterPro"/>
</dbReference>
<dbReference type="GO" id="GO:0043916">
    <property type="term" value="F:DNA-7-methylguanine glycosylase activity"/>
    <property type="evidence" value="ECO:0007669"/>
    <property type="project" value="TreeGrafter"/>
</dbReference>
<evidence type="ECO:0000256" key="9">
    <source>
        <dbReference type="ARBA" id="ARBA00023015"/>
    </source>
</evidence>
<keyword evidence="10" id="KW-0238">DNA-binding</keyword>
<dbReference type="SUPFAM" id="SSF57884">
    <property type="entry name" value="Ada DNA repair protein, N-terminal domain (N-Ada 10)"/>
    <property type="match status" value="1"/>
</dbReference>
<dbReference type="RefSeq" id="WP_012238826.1">
    <property type="nucleotide sequence ID" value="NC_010162.1"/>
</dbReference>
<dbReference type="GO" id="GO:0032259">
    <property type="term" value="P:methylation"/>
    <property type="evidence" value="ECO:0007669"/>
    <property type="project" value="UniProtKB-KW"/>
</dbReference>
<dbReference type="eggNOG" id="COG0122">
    <property type="taxonomic scope" value="Bacteria"/>
</dbReference>
<dbReference type="GO" id="GO:0008168">
    <property type="term" value="F:methyltransferase activity"/>
    <property type="evidence" value="ECO:0007669"/>
    <property type="project" value="UniProtKB-KW"/>
</dbReference>
<feature type="domain" description="HTH araC/xylS-type" evidence="15">
    <location>
        <begin position="87"/>
        <end position="185"/>
    </location>
</feature>
<keyword evidence="6" id="KW-0479">Metal-binding</keyword>
<keyword evidence="7" id="KW-0227">DNA damage</keyword>
<dbReference type="InterPro" id="IPR010316">
    <property type="entry name" value="AlkA_N"/>
</dbReference>
<dbReference type="InterPro" id="IPR004026">
    <property type="entry name" value="Ada_DNA_repair_Zn-bd"/>
</dbReference>
<keyword evidence="13" id="KW-0234">DNA repair</keyword>
<protein>
    <recommendedName>
        <fullName evidence="3">DNA-3-methyladenine glycosylase II</fullName>
        <ecNumber evidence="3">3.2.2.21</ecNumber>
    </recommendedName>
</protein>
<dbReference type="InterPro" id="IPR051912">
    <property type="entry name" value="Alkylbase_DNA_Glycosylase/TA"/>
</dbReference>
<dbReference type="InterPro" id="IPR011257">
    <property type="entry name" value="DNA_glycosylase"/>
</dbReference>
<dbReference type="STRING" id="448385.sce6205"/>
<evidence type="ECO:0000256" key="11">
    <source>
        <dbReference type="ARBA" id="ARBA00023159"/>
    </source>
</evidence>
<dbReference type="Pfam" id="PF00730">
    <property type="entry name" value="HhH-GPD"/>
    <property type="match status" value="1"/>
</dbReference>
<dbReference type="SMART" id="SM00342">
    <property type="entry name" value="HTH_ARAC"/>
    <property type="match status" value="1"/>
</dbReference>
<keyword evidence="5 16" id="KW-0808">Transferase</keyword>
<dbReference type="Gene3D" id="1.10.340.30">
    <property type="entry name" value="Hypothetical protein, domain 2"/>
    <property type="match status" value="1"/>
</dbReference>
<evidence type="ECO:0000256" key="7">
    <source>
        <dbReference type="ARBA" id="ARBA00022763"/>
    </source>
</evidence>
<evidence type="ECO:0000256" key="13">
    <source>
        <dbReference type="ARBA" id="ARBA00023204"/>
    </source>
</evidence>